<reference evidence="2 3" key="1">
    <citation type="journal article" date="2017" name="PLoS Biol.">
        <title>The sea cucumber genome provides insights into morphological evolution and visceral regeneration.</title>
        <authorList>
            <person name="Zhang X."/>
            <person name="Sun L."/>
            <person name="Yuan J."/>
            <person name="Sun Y."/>
            <person name="Gao Y."/>
            <person name="Zhang L."/>
            <person name="Li S."/>
            <person name="Dai H."/>
            <person name="Hamel J.F."/>
            <person name="Liu C."/>
            <person name="Yu Y."/>
            <person name="Liu S."/>
            <person name="Lin W."/>
            <person name="Guo K."/>
            <person name="Jin S."/>
            <person name="Xu P."/>
            <person name="Storey K.B."/>
            <person name="Huan P."/>
            <person name="Zhang T."/>
            <person name="Zhou Y."/>
            <person name="Zhang J."/>
            <person name="Lin C."/>
            <person name="Li X."/>
            <person name="Xing L."/>
            <person name="Huo D."/>
            <person name="Sun M."/>
            <person name="Wang L."/>
            <person name="Mercier A."/>
            <person name="Li F."/>
            <person name="Yang H."/>
            <person name="Xiang J."/>
        </authorList>
    </citation>
    <scope>NUCLEOTIDE SEQUENCE [LARGE SCALE GENOMIC DNA]</scope>
    <source>
        <strain evidence="2">Shaxun</strain>
        <tissue evidence="2">Muscle</tissue>
    </source>
</reference>
<feature type="compositionally biased region" description="Polar residues" evidence="1">
    <location>
        <begin position="354"/>
        <end position="385"/>
    </location>
</feature>
<keyword evidence="3" id="KW-1185">Reference proteome</keyword>
<dbReference type="AlphaFoldDB" id="A0A2G8KWD9"/>
<organism evidence="2 3">
    <name type="scientific">Stichopus japonicus</name>
    <name type="common">Sea cucumber</name>
    <dbReference type="NCBI Taxonomy" id="307972"/>
    <lineage>
        <taxon>Eukaryota</taxon>
        <taxon>Metazoa</taxon>
        <taxon>Echinodermata</taxon>
        <taxon>Eleutherozoa</taxon>
        <taxon>Echinozoa</taxon>
        <taxon>Holothuroidea</taxon>
        <taxon>Aspidochirotacea</taxon>
        <taxon>Aspidochirotida</taxon>
        <taxon>Stichopodidae</taxon>
        <taxon>Apostichopus</taxon>
    </lineage>
</organism>
<dbReference type="GO" id="GO:0006368">
    <property type="term" value="P:transcription elongation by RNA polymerase II"/>
    <property type="evidence" value="ECO:0007669"/>
    <property type="project" value="InterPro"/>
</dbReference>
<feature type="compositionally biased region" description="Basic and acidic residues" evidence="1">
    <location>
        <begin position="515"/>
        <end position="535"/>
    </location>
</feature>
<keyword evidence="2" id="KW-0648">Protein biosynthesis</keyword>
<evidence type="ECO:0000313" key="2">
    <source>
        <dbReference type="EMBL" id="PIK52285.1"/>
    </source>
</evidence>
<feature type="compositionally biased region" description="Basic and acidic residues" evidence="1">
    <location>
        <begin position="546"/>
        <end position="568"/>
    </location>
</feature>
<feature type="compositionally biased region" description="Basic and acidic residues" evidence="1">
    <location>
        <begin position="104"/>
        <end position="118"/>
    </location>
</feature>
<feature type="compositionally biased region" description="Basic and acidic residues" evidence="1">
    <location>
        <begin position="286"/>
        <end position="297"/>
    </location>
</feature>
<evidence type="ECO:0000313" key="3">
    <source>
        <dbReference type="Proteomes" id="UP000230750"/>
    </source>
</evidence>
<dbReference type="Proteomes" id="UP000230750">
    <property type="component" value="Unassembled WGS sequence"/>
</dbReference>
<feature type="compositionally biased region" description="Polar residues" evidence="1">
    <location>
        <begin position="268"/>
        <end position="285"/>
    </location>
</feature>
<dbReference type="GO" id="GO:0070449">
    <property type="term" value="C:elongin complex"/>
    <property type="evidence" value="ECO:0007669"/>
    <property type="project" value="InterPro"/>
</dbReference>
<feature type="compositionally biased region" description="Low complexity" evidence="1">
    <location>
        <begin position="59"/>
        <end position="72"/>
    </location>
</feature>
<dbReference type="PANTHER" id="PTHR15141:SF76">
    <property type="entry name" value="TRANSCRIPTION ELONGATION FACTOR B POLYPEPTIDE 3"/>
    <property type="match status" value="1"/>
</dbReference>
<proteinExistence type="predicted"/>
<dbReference type="STRING" id="307972.A0A2G8KWD9"/>
<dbReference type="Gene3D" id="6.10.250.3180">
    <property type="match status" value="1"/>
</dbReference>
<protein>
    <submittedName>
        <fullName evidence="2">Putative transcription elongation factor B polypeptide 3-like</fullName>
    </submittedName>
</protein>
<feature type="region of interest" description="Disordered" evidence="1">
    <location>
        <begin position="33"/>
        <end position="580"/>
    </location>
</feature>
<dbReference type="OrthoDB" id="21513at2759"/>
<comment type="caution">
    <text evidence="2">The sequence shown here is derived from an EMBL/GenBank/DDBJ whole genome shotgun (WGS) entry which is preliminary data.</text>
</comment>
<feature type="compositionally biased region" description="Basic and acidic residues" evidence="1">
    <location>
        <begin position="393"/>
        <end position="416"/>
    </location>
</feature>
<accession>A0A2G8KWD9</accession>
<gene>
    <name evidence="2" type="ORF">BSL78_10844</name>
</gene>
<feature type="compositionally biased region" description="Polar residues" evidence="1">
    <location>
        <begin position="569"/>
        <end position="580"/>
    </location>
</feature>
<feature type="compositionally biased region" description="Basic and acidic residues" evidence="1">
    <location>
        <begin position="472"/>
        <end position="500"/>
    </location>
</feature>
<evidence type="ECO:0000256" key="1">
    <source>
        <dbReference type="SAM" id="MobiDB-lite"/>
    </source>
</evidence>
<keyword evidence="2" id="KW-0251">Elongation factor</keyword>
<dbReference type="PANTHER" id="PTHR15141">
    <property type="entry name" value="TRANSCRIPTION ELONGATION FACTOR B POLYPEPTIDE 3"/>
    <property type="match status" value="1"/>
</dbReference>
<dbReference type="InterPro" id="IPR051870">
    <property type="entry name" value="Elongin-A_domain"/>
</dbReference>
<dbReference type="GO" id="GO:0003746">
    <property type="term" value="F:translation elongation factor activity"/>
    <property type="evidence" value="ECO:0007669"/>
    <property type="project" value="UniProtKB-KW"/>
</dbReference>
<dbReference type="Pfam" id="PF06881">
    <property type="entry name" value="Elongin_A"/>
    <property type="match status" value="1"/>
</dbReference>
<dbReference type="InterPro" id="IPR010684">
    <property type="entry name" value="RNA_pol_II_trans_fac_SIII_A"/>
</dbReference>
<feature type="compositionally biased region" description="Polar residues" evidence="1">
    <location>
        <begin position="39"/>
        <end position="49"/>
    </location>
</feature>
<feature type="compositionally biased region" description="Basic and acidic residues" evidence="1">
    <location>
        <begin position="241"/>
        <end position="261"/>
    </location>
</feature>
<feature type="compositionally biased region" description="Polar residues" evidence="1">
    <location>
        <begin position="172"/>
        <end position="190"/>
    </location>
</feature>
<name>A0A2G8KWD9_STIJA</name>
<dbReference type="EMBL" id="MRZV01000336">
    <property type="protein sequence ID" value="PIK52285.1"/>
    <property type="molecule type" value="Genomic_DNA"/>
</dbReference>
<sequence>MCQRLEEEMPRGSVYVKPLISSWKSLVRSAMLEEEKQTDSVQENGDISDTNVEEEEEGTVSSPPSTPGTSPNINTDENDNGRIGQSFTYSPPPEQGPPRGRGLTLERHDKSPARKDFHSLQSPGVQKRKSSLLLSLGRKDRRRKMGGLAKSRSDPKGTSKTLSSKSRELFEDSSSPTEEPSINKSHNSESYLVGRSKPVSKEAIDKKPHKALQNVVKKKTVSSNVLLNDKICSGSHSGIKRRTEDLGKDKPKVKSRSETSSHPKKVVSKSNVFNDDNSSLFQPDTHNSERKSSKQVREVSPVSGQNRKRQAMPSEAKVRKILEEEEDNYESQQVSKKPLEYKKKVPSLGGSNLDGKSSKVSSKTASQKVSSPGTEKVKSQTSRNKPATKVPKRNHDLPDPSDDSRLDDVGEGKVEITYENTGMSFEDCLFGGGSPPVIKKPKKVPVTSGGKHSRERQRPAKPDGKTSTGERSVSEKRRRDRSEENASRKATKEELGGDVKPKKRKPTDQSGSSRNSEKRLPKECKRIESEVREASESEIDMSLPDIRPDYKPAPRLPEFKPSERRKTSDTNLAMQWGSKQTKTKVYSGKARKRHWNSLPSLQEICKEVIFDNIEALYDTGGVPFYIMEDILEKCNAQQLLKIEDYNPSYILESDHLWKRHAERTFKGAEQEEMESWRELYLVKRSCVN</sequence>